<organism evidence="1 2">
    <name type="scientific">Sphaerosporella brunnea</name>
    <dbReference type="NCBI Taxonomy" id="1250544"/>
    <lineage>
        <taxon>Eukaryota</taxon>
        <taxon>Fungi</taxon>
        <taxon>Dikarya</taxon>
        <taxon>Ascomycota</taxon>
        <taxon>Pezizomycotina</taxon>
        <taxon>Pezizomycetes</taxon>
        <taxon>Pezizales</taxon>
        <taxon>Pyronemataceae</taxon>
        <taxon>Sphaerosporella</taxon>
    </lineage>
</organism>
<accession>A0A5J5EN94</accession>
<reference evidence="1 2" key="1">
    <citation type="submission" date="2019-09" db="EMBL/GenBank/DDBJ databases">
        <title>Draft genome of the ectomycorrhizal ascomycete Sphaerosporella brunnea.</title>
        <authorList>
            <consortium name="DOE Joint Genome Institute"/>
            <person name="Benucci G.M."/>
            <person name="Marozzi G."/>
            <person name="Antonielli L."/>
            <person name="Sanchez S."/>
            <person name="Marco P."/>
            <person name="Wang X."/>
            <person name="Falini L.B."/>
            <person name="Barry K."/>
            <person name="Haridas S."/>
            <person name="Lipzen A."/>
            <person name="Labutti K."/>
            <person name="Grigoriev I.V."/>
            <person name="Murat C."/>
            <person name="Martin F."/>
            <person name="Albertini E."/>
            <person name="Donnini D."/>
            <person name="Bonito G."/>
        </authorList>
    </citation>
    <scope>NUCLEOTIDE SEQUENCE [LARGE SCALE GENOMIC DNA]</scope>
    <source>
        <strain evidence="1 2">Sb_GMNB300</strain>
    </source>
</reference>
<comment type="caution">
    <text evidence="1">The sequence shown here is derived from an EMBL/GenBank/DDBJ whole genome shotgun (WGS) entry which is preliminary data.</text>
</comment>
<dbReference type="Proteomes" id="UP000326924">
    <property type="component" value="Unassembled WGS sequence"/>
</dbReference>
<gene>
    <name evidence="1" type="ORF">FN846DRAFT_993411</name>
</gene>
<evidence type="ECO:0000313" key="2">
    <source>
        <dbReference type="Proteomes" id="UP000326924"/>
    </source>
</evidence>
<dbReference type="OrthoDB" id="4226915at2759"/>
<evidence type="ECO:0008006" key="3">
    <source>
        <dbReference type="Google" id="ProtNLM"/>
    </source>
</evidence>
<sequence length="262" mass="30114">MACQALPAEELLPDARGRGDKIAFKTKKAVAAHFFHLRLQKAPTAAYLHGTGRRLDDKCWWCNSGAVQTRDHKFCKRWKDAQRLLWRRVSEATKEGGRKRWPATATAALLADDRCTEAVMNFRSTAKIKSKAYYKRKAKWDKTAANAPKALASRYFQLRLNKAPTAPYLMWTGRRTDDKCWWCRKAPKQTREHLMKRCAKWQKEQDVLWRAIGLATKVGDKEGWKRTSTPVARVLADARCTEAILSFLASTHVGKWPDKPRE</sequence>
<name>A0A5J5EN94_9PEZI</name>
<dbReference type="EMBL" id="VXIS01000205">
    <property type="protein sequence ID" value="KAA8896912.1"/>
    <property type="molecule type" value="Genomic_DNA"/>
</dbReference>
<protein>
    <recommendedName>
        <fullName evidence="3">Reverse transcriptase zinc-binding domain-containing protein</fullName>
    </recommendedName>
</protein>
<evidence type="ECO:0000313" key="1">
    <source>
        <dbReference type="EMBL" id="KAA8896912.1"/>
    </source>
</evidence>
<dbReference type="AlphaFoldDB" id="A0A5J5EN94"/>
<keyword evidence="2" id="KW-1185">Reference proteome</keyword>
<proteinExistence type="predicted"/>
<dbReference type="InParanoid" id="A0A5J5EN94"/>